<dbReference type="PROSITE" id="PS50181">
    <property type="entry name" value="FBOX"/>
    <property type="match status" value="1"/>
</dbReference>
<dbReference type="Proteomes" id="UP000094236">
    <property type="component" value="Unassembled WGS sequence"/>
</dbReference>
<accession>A0A1E4U2A3</accession>
<name>A0A1E4U2A3_PACTA</name>
<evidence type="ECO:0000313" key="2">
    <source>
        <dbReference type="EMBL" id="ODV98121.1"/>
    </source>
</evidence>
<reference evidence="3" key="1">
    <citation type="submission" date="2016-05" db="EMBL/GenBank/DDBJ databases">
        <title>Comparative genomics of biotechnologically important yeasts.</title>
        <authorList>
            <consortium name="DOE Joint Genome Institute"/>
            <person name="Riley R."/>
            <person name="Haridas S."/>
            <person name="Wolfe K.H."/>
            <person name="Lopes M.R."/>
            <person name="Hittinger C.T."/>
            <person name="Goker M."/>
            <person name="Salamov A."/>
            <person name="Wisecaver J."/>
            <person name="Long T.M."/>
            <person name="Aerts A.L."/>
            <person name="Barry K."/>
            <person name="Choi C."/>
            <person name="Clum A."/>
            <person name="Coughlan A.Y."/>
            <person name="Deshpande S."/>
            <person name="Douglass A.P."/>
            <person name="Hanson S.J."/>
            <person name="Klenk H.-P."/>
            <person name="Labutti K."/>
            <person name="Lapidus A."/>
            <person name="Lindquist E."/>
            <person name="Lipzen A."/>
            <person name="Meier-Kolthoff J.P."/>
            <person name="Ohm R.A."/>
            <person name="Otillar R.P."/>
            <person name="Pangilinan J."/>
            <person name="Peng Y."/>
            <person name="Rokas A."/>
            <person name="Rosa C.A."/>
            <person name="Scheuner C."/>
            <person name="Sibirny A.A."/>
            <person name="Slot J.C."/>
            <person name="Stielow J.B."/>
            <person name="Sun H."/>
            <person name="Kurtzman C.P."/>
            <person name="Blackwell M."/>
            <person name="Grigoriev I.V."/>
            <person name="Jeffries T.W."/>
        </authorList>
    </citation>
    <scope>NUCLEOTIDE SEQUENCE [LARGE SCALE GENOMIC DNA]</scope>
    <source>
        <strain evidence="3">NRRL Y-2460</strain>
    </source>
</reference>
<dbReference type="InterPro" id="IPR036047">
    <property type="entry name" value="F-box-like_dom_sf"/>
</dbReference>
<dbReference type="InterPro" id="IPR001810">
    <property type="entry name" value="F-box_dom"/>
</dbReference>
<protein>
    <recommendedName>
        <fullName evidence="1">F-box domain-containing protein</fullName>
    </recommendedName>
</protein>
<feature type="domain" description="F-box" evidence="1">
    <location>
        <begin position="2"/>
        <end position="47"/>
    </location>
</feature>
<organism evidence="2 3">
    <name type="scientific">Pachysolen tannophilus NRRL Y-2460</name>
    <dbReference type="NCBI Taxonomy" id="669874"/>
    <lineage>
        <taxon>Eukaryota</taxon>
        <taxon>Fungi</taxon>
        <taxon>Dikarya</taxon>
        <taxon>Ascomycota</taxon>
        <taxon>Saccharomycotina</taxon>
        <taxon>Pichiomycetes</taxon>
        <taxon>Pachysolenaceae</taxon>
        <taxon>Pachysolen</taxon>
    </lineage>
</organism>
<evidence type="ECO:0000259" key="1">
    <source>
        <dbReference type="PROSITE" id="PS50181"/>
    </source>
</evidence>
<keyword evidence="3" id="KW-1185">Reference proteome</keyword>
<evidence type="ECO:0000313" key="3">
    <source>
        <dbReference type="Proteomes" id="UP000094236"/>
    </source>
</evidence>
<dbReference type="AlphaFoldDB" id="A0A1E4U2A3"/>
<dbReference type="SUPFAM" id="SSF81383">
    <property type="entry name" value="F-box domain"/>
    <property type="match status" value="1"/>
</dbReference>
<dbReference type="Pfam" id="PF00646">
    <property type="entry name" value="F-box"/>
    <property type="match status" value="1"/>
</dbReference>
<gene>
    <name evidence="2" type="ORF">PACTADRAFT_47936</name>
</gene>
<dbReference type="EMBL" id="KV454011">
    <property type="protein sequence ID" value="ODV98121.1"/>
    <property type="molecule type" value="Genomic_DNA"/>
</dbReference>
<proteinExistence type="predicted"/>
<sequence>MTWTLESFPKEILETTLDFLPIRDQLSLSVTNKFFNSICNGLIFDNILLVDKAWHPCDKNAYRFRQNFRDANSKVTIIKLDVIGYELLKSKNKYIKRIYSNNEMDNLIEWWAPSQNAELPLILLKSVPIRVHSFDSLYVLSTMGDSTIKNITSLELNLDLAFYFGYLTSSELKFLRQIDHLTIYSRTINKLQKFEKIVFNSLFDSNYQKGHYNLYPDVVLKKRRYEAPNVKLTLTTLIVKIINDNTYEGIVSYENELSKYMINFNSIINLNLLKNLEIEINLGKTLKVVLPLVFSMFNDLAIIEQSEANMREVEALFMQSDVAVITDNIQEIPIFTSNTEYSVNYLNLEKLSIVLNYEKKYSWAIILDLYCAFLKAVLKKNGKLLEYFMLYISTSKEQSKSPNPYNSCIRNSFLKQLVSLKNLKKILIHNFIIPFIYFSDNYREILDKLFEEFKLRCEWCEYCLDGFPHQWISNISALFEEWEKFSRIDLSYASVFRKFSTSSSLDFLSYPRNFIKTTRGGNFLNYNTDITYPKFEQFDKLMVVFYDVLKEFLHNDIIKGIFLKNLDQLEELYLSNLHFKITRTKSGEKTILSSDFAN</sequence>